<evidence type="ECO:0000256" key="1">
    <source>
        <dbReference type="SAM" id="MobiDB-lite"/>
    </source>
</evidence>
<feature type="signal peptide" evidence="2">
    <location>
        <begin position="1"/>
        <end position="21"/>
    </location>
</feature>
<feature type="chain" id="PRO_5047059544" evidence="2">
    <location>
        <begin position="22"/>
        <end position="111"/>
    </location>
</feature>
<name>A0ABT2C3E6_9BURK</name>
<evidence type="ECO:0000256" key="2">
    <source>
        <dbReference type="SAM" id="SignalP"/>
    </source>
</evidence>
<sequence>MKRSIHHYALAILLGAAGAHAAAQTASAGVADPQAPVPRTQARPIIDYRTEPAPAASMSAPMAGHDHHAGMDMGGGDKKGMQCMKGDSKCGCCADMKMKDGGCCCDHKEAK</sequence>
<gene>
    <name evidence="3" type="ORF">NX786_21470</name>
</gene>
<comment type="caution">
    <text evidence="3">The sequence shown here is derived from an EMBL/GenBank/DDBJ whole genome shotgun (WGS) entry which is preliminary data.</text>
</comment>
<organism evidence="3 4">
    <name type="scientific">Telluria mixta</name>
    <dbReference type="NCBI Taxonomy" id="34071"/>
    <lineage>
        <taxon>Bacteria</taxon>
        <taxon>Pseudomonadati</taxon>
        <taxon>Pseudomonadota</taxon>
        <taxon>Betaproteobacteria</taxon>
        <taxon>Burkholderiales</taxon>
        <taxon>Oxalobacteraceae</taxon>
        <taxon>Telluria group</taxon>
        <taxon>Telluria</taxon>
    </lineage>
</organism>
<proteinExistence type="predicted"/>
<dbReference type="EMBL" id="JANUHC010000008">
    <property type="protein sequence ID" value="MCS0631905.1"/>
    <property type="molecule type" value="Genomic_DNA"/>
</dbReference>
<reference evidence="3" key="1">
    <citation type="submission" date="2022-08" db="EMBL/GenBank/DDBJ databases">
        <title>Reclassification of Massilia species as members of the genera Telluria, Duganella, Pseudoduganella, Mokoshia gen. nov. and Zemynaea gen. nov. using orthogonal and non-orthogonal genome-based approaches.</title>
        <authorList>
            <person name="Bowman J.P."/>
        </authorList>
    </citation>
    <scope>NUCLEOTIDE SEQUENCE</scope>
    <source>
        <strain evidence="3">LMG 11547</strain>
    </source>
</reference>
<dbReference type="Proteomes" id="UP001165263">
    <property type="component" value="Unassembled WGS sequence"/>
</dbReference>
<evidence type="ECO:0000313" key="3">
    <source>
        <dbReference type="EMBL" id="MCS0631905.1"/>
    </source>
</evidence>
<accession>A0ABT2C3E6</accession>
<protein>
    <submittedName>
        <fullName evidence="3">Uncharacterized protein</fullName>
    </submittedName>
</protein>
<evidence type="ECO:0000313" key="4">
    <source>
        <dbReference type="Proteomes" id="UP001165263"/>
    </source>
</evidence>
<feature type="region of interest" description="Disordered" evidence="1">
    <location>
        <begin position="25"/>
        <end position="44"/>
    </location>
</feature>
<dbReference type="RefSeq" id="WP_259450948.1">
    <property type="nucleotide sequence ID" value="NZ_CP119520.1"/>
</dbReference>
<keyword evidence="4" id="KW-1185">Reference proteome</keyword>
<keyword evidence="2" id="KW-0732">Signal</keyword>